<feature type="domain" description="Response regulatory" evidence="10">
    <location>
        <begin position="13"/>
        <end position="127"/>
    </location>
</feature>
<feature type="domain" description="Histidine kinase" evidence="9">
    <location>
        <begin position="159"/>
        <end position="352"/>
    </location>
</feature>
<evidence type="ECO:0000256" key="1">
    <source>
        <dbReference type="ARBA" id="ARBA00000085"/>
    </source>
</evidence>
<dbReference type="InterPro" id="IPR005467">
    <property type="entry name" value="His_kinase_dom"/>
</dbReference>
<dbReference type="PANTHER" id="PTHR41523">
    <property type="entry name" value="TWO-COMPONENT SYSTEM SENSOR PROTEIN"/>
    <property type="match status" value="1"/>
</dbReference>
<protein>
    <recommendedName>
        <fullName evidence="2">histidine kinase</fullName>
        <ecNumber evidence="2">2.7.13.3</ecNumber>
    </recommendedName>
</protein>
<comment type="caution">
    <text evidence="11">The sequence shown here is derived from an EMBL/GenBank/DDBJ whole genome shotgun (WGS) entry which is preliminary data.</text>
</comment>
<dbReference type="CDD" id="cd00156">
    <property type="entry name" value="REC"/>
    <property type="match status" value="1"/>
</dbReference>
<dbReference type="Gene3D" id="3.40.50.2300">
    <property type="match status" value="1"/>
</dbReference>
<dbReference type="InterPro" id="IPR036890">
    <property type="entry name" value="HATPase_C_sf"/>
</dbReference>
<dbReference type="Proteomes" id="UP000535276">
    <property type="component" value="Unassembled WGS sequence"/>
</dbReference>
<evidence type="ECO:0000259" key="9">
    <source>
        <dbReference type="PROSITE" id="PS50109"/>
    </source>
</evidence>
<dbReference type="PANTHER" id="PTHR41523:SF8">
    <property type="entry name" value="ETHYLENE RESPONSE SENSOR PROTEIN"/>
    <property type="match status" value="1"/>
</dbReference>
<dbReference type="Gene3D" id="3.30.565.10">
    <property type="entry name" value="Histidine kinase-like ATPase, C-terminal domain"/>
    <property type="match status" value="1"/>
</dbReference>
<dbReference type="GO" id="GO:0005524">
    <property type="term" value="F:ATP binding"/>
    <property type="evidence" value="ECO:0007669"/>
    <property type="project" value="UniProtKB-KW"/>
</dbReference>
<dbReference type="RefSeq" id="WP_012557993.1">
    <property type="nucleotide sequence ID" value="NZ_JACBZV010000001.1"/>
</dbReference>
<comment type="catalytic activity">
    <reaction evidence="1">
        <text>ATP + protein L-histidine = ADP + protein N-phospho-L-histidine.</text>
        <dbReference type="EC" id="2.7.13.3"/>
    </reaction>
</comment>
<dbReference type="EC" id="2.7.13.3" evidence="2"/>
<dbReference type="Pfam" id="PF13581">
    <property type="entry name" value="HATPase_c_2"/>
    <property type="match status" value="1"/>
</dbReference>
<dbReference type="CDD" id="cd16936">
    <property type="entry name" value="HATPase_RsbW-like"/>
    <property type="match status" value="1"/>
</dbReference>
<organism evidence="11 12">
    <name type="scientific">Rhizobium leguminosarum</name>
    <dbReference type="NCBI Taxonomy" id="384"/>
    <lineage>
        <taxon>Bacteria</taxon>
        <taxon>Pseudomonadati</taxon>
        <taxon>Pseudomonadota</taxon>
        <taxon>Alphaproteobacteria</taxon>
        <taxon>Hyphomicrobiales</taxon>
        <taxon>Rhizobiaceae</taxon>
        <taxon>Rhizobium/Agrobacterium group</taxon>
        <taxon>Rhizobium</taxon>
    </lineage>
</organism>
<dbReference type="InterPro" id="IPR001789">
    <property type="entry name" value="Sig_transdc_resp-reg_receiver"/>
</dbReference>
<dbReference type="Pfam" id="PF07568">
    <property type="entry name" value="HisKA_2"/>
    <property type="match status" value="1"/>
</dbReference>
<keyword evidence="6 11" id="KW-0418">Kinase</keyword>
<evidence type="ECO:0000256" key="5">
    <source>
        <dbReference type="ARBA" id="ARBA00022741"/>
    </source>
</evidence>
<keyword evidence="5" id="KW-0547">Nucleotide-binding</keyword>
<evidence type="ECO:0000256" key="4">
    <source>
        <dbReference type="ARBA" id="ARBA00022679"/>
    </source>
</evidence>
<dbReference type="Pfam" id="PF00072">
    <property type="entry name" value="Response_reg"/>
    <property type="match status" value="1"/>
</dbReference>
<sequence length="358" mass="38579">MSTSSGDADAVIHILYIDDDEGLALLMQKNLGRRGFSVEWAENGAAGLARLGKGGFDAVVLDHVLAGETGLDILPCITALPDHPPVIYATGSDDTSIAVAALKAGADDYMFKGISADYFDLLAAALEQALERARFRRETAQAQEVIRQQRDLAEMLLAEVNHRIANSLGLVGALIRMQSSMTKDQVAIDALHETQMRINAIASVHRRLYTNRQVGSVQVDEYLNSLLTELEASMRDDKRPHRVVLTAEPVNLATDKVITLGLIVSELVTNAFKYAYPDSVPGEIRVFVDQTDEALRVIVEDDGAGFDPEGPARGTGLGTRILTAMAASLKSDFAYDPGHDGTKATLVFSLNEGKQGAV</sequence>
<gene>
    <name evidence="11" type="ORF">GGI64_000018</name>
</gene>
<dbReference type="GO" id="GO:0004673">
    <property type="term" value="F:protein histidine kinase activity"/>
    <property type="evidence" value="ECO:0007669"/>
    <property type="project" value="UniProtKB-EC"/>
</dbReference>
<evidence type="ECO:0000256" key="6">
    <source>
        <dbReference type="ARBA" id="ARBA00022777"/>
    </source>
</evidence>
<dbReference type="PROSITE" id="PS50110">
    <property type="entry name" value="RESPONSE_REGULATORY"/>
    <property type="match status" value="1"/>
</dbReference>
<evidence type="ECO:0000256" key="7">
    <source>
        <dbReference type="ARBA" id="ARBA00022840"/>
    </source>
</evidence>
<evidence type="ECO:0000256" key="8">
    <source>
        <dbReference type="PROSITE-ProRule" id="PRU00169"/>
    </source>
</evidence>
<dbReference type="SMART" id="SM00448">
    <property type="entry name" value="REC"/>
    <property type="match status" value="1"/>
</dbReference>
<dbReference type="EMBL" id="JACBZV010000001">
    <property type="protein sequence ID" value="NYJ08999.1"/>
    <property type="molecule type" value="Genomic_DNA"/>
</dbReference>
<accession>A0A7Z0DTU3</accession>
<reference evidence="11 12" key="1">
    <citation type="submission" date="2020-07" db="EMBL/GenBank/DDBJ databases">
        <title>Genomic Encyclopedia of Type Strains, Phase IV (KMG-V): Genome sequencing to study the core and pangenomes of soil and plant-associated prokaryotes.</title>
        <authorList>
            <person name="Whitman W."/>
        </authorList>
    </citation>
    <scope>NUCLEOTIDE SEQUENCE [LARGE SCALE GENOMIC DNA]</scope>
    <source>
        <strain evidence="11 12">SEMIA 4052</strain>
    </source>
</reference>
<dbReference type="AlphaFoldDB" id="A0A7Z0DTU3"/>
<dbReference type="GO" id="GO:0000160">
    <property type="term" value="P:phosphorelay signal transduction system"/>
    <property type="evidence" value="ECO:0007669"/>
    <property type="project" value="InterPro"/>
</dbReference>
<keyword evidence="3 8" id="KW-0597">Phosphoprotein</keyword>
<evidence type="ECO:0000256" key="2">
    <source>
        <dbReference type="ARBA" id="ARBA00012438"/>
    </source>
</evidence>
<name>A0A7Z0DTU3_RHILE</name>
<dbReference type="InterPro" id="IPR011495">
    <property type="entry name" value="Sig_transdc_His_kin_sub2_dim/P"/>
</dbReference>
<dbReference type="SUPFAM" id="SSF55874">
    <property type="entry name" value="ATPase domain of HSP90 chaperone/DNA topoisomerase II/histidine kinase"/>
    <property type="match status" value="1"/>
</dbReference>
<dbReference type="SUPFAM" id="SSF52172">
    <property type="entry name" value="CheY-like"/>
    <property type="match status" value="1"/>
</dbReference>
<evidence type="ECO:0000256" key="3">
    <source>
        <dbReference type="ARBA" id="ARBA00022553"/>
    </source>
</evidence>
<feature type="modified residue" description="4-aspartylphosphate" evidence="8">
    <location>
        <position position="62"/>
    </location>
</feature>
<evidence type="ECO:0000313" key="11">
    <source>
        <dbReference type="EMBL" id="NYJ08999.1"/>
    </source>
</evidence>
<dbReference type="SMART" id="SM00387">
    <property type="entry name" value="HATPase_c"/>
    <property type="match status" value="1"/>
</dbReference>
<keyword evidence="4" id="KW-0808">Transferase</keyword>
<dbReference type="InterPro" id="IPR011006">
    <property type="entry name" value="CheY-like_superfamily"/>
</dbReference>
<dbReference type="InterPro" id="IPR003594">
    <property type="entry name" value="HATPase_dom"/>
</dbReference>
<proteinExistence type="predicted"/>
<evidence type="ECO:0000259" key="10">
    <source>
        <dbReference type="PROSITE" id="PS50110"/>
    </source>
</evidence>
<keyword evidence="7" id="KW-0067">ATP-binding</keyword>
<evidence type="ECO:0000313" key="12">
    <source>
        <dbReference type="Proteomes" id="UP000535276"/>
    </source>
</evidence>
<dbReference type="PROSITE" id="PS50109">
    <property type="entry name" value="HIS_KIN"/>
    <property type="match status" value="1"/>
</dbReference>